<dbReference type="RefSeq" id="WP_238722763.1">
    <property type="nucleotide sequence ID" value="NZ_JAHQCW010000039.1"/>
</dbReference>
<comment type="caution">
    <text evidence="2">The sequence shown here is derived from an EMBL/GenBank/DDBJ whole genome shotgun (WGS) entry which is preliminary data.</text>
</comment>
<protein>
    <submittedName>
        <fullName evidence="2">GHKL domain-containing protein</fullName>
    </submittedName>
</protein>
<evidence type="ECO:0000313" key="2">
    <source>
        <dbReference type="EMBL" id="MBU9738664.1"/>
    </source>
</evidence>
<evidence type="ECO:0000313" key="3">
    <source>
        <dbReference type="Proteomes" id="UP000712157"/>
    </source>
</evidence>
<dbReference type="InterPro" id="IPR036890">
    <property type="entry name" value="HATPase_C_sf"/>
</dbReference>
<accession>A0A949NGB3</accession>
<dbReference type="InterPro" id="IPR032834">
    <property type="entry name" value="NatK-like_C"/>
</dbReference>
<dbReference type="EMBL" id="JAHQCW010000039">
    <property type="protein sequence ID" value="MBU9738664.1"/>
    <property type="molecule type" value="Genomic_DNA"/>
</dbReference>
<reference evidence="2" key="1">
    <citation type="submission" date="2021-06" db="EMBL/GenBank/DDBJ databases">
        <title>Description of novel taxa of the family Lachnospiraceae.</title>
        <authorList>
            <person name="Chaplin A.V."/>
            <person name="Sokolova S.R."/>
            <person name="Pikina A.P."/>
            <person name="Korzhanova M."/>
            <person name="Belova V."/>
            <person name="Korostin D."/>
            <person name="Efimov B.A."/>
        </authorList>
    </citation>
    <scope>NUCLEOTIDE SEQUENCE</scope>
    <source>
        <strain evidence="2">ASD5720</strain>
    </source>
</reference>
<sequence length="210" mass="23941">MMAVMRNSLLETSYVEMHSIFQDNAVLCHDINKHLMILSKLLETDKNDEAKDYLKNLHLTVSKSANFIWTDNEFVDMILNSKLSEAKKLGIQIVINADKINFSNNNYDLCLILGNLLDNAIEACSFVENEPWIHISILKNNDVINMNISNSLKNIPIEKNGIISTSKENSHSHGLGLMSVRQLVEKNEGVFTYNYDKFKFEANVTLFNIV</sequence>
<evidence type="ECO:0000259" key="1">
    <source>
        <dbReference type="Pfam" id="PF14501"/>
    </source>
</evidence>
<dbReference type="SUPFAM" id="SSF55874">
    <property type="entry name" value="ATPase domain of HSP90 chaperone/DNA topoisomerase II/histidine kinase"/>
    <property type="match status" value="1"/>
</dbReference>
<feature type="domain" description="Sensor histidine kinase NatK-like C-terminal" evidence="1">
    <location>
        <begin position="107"/>
        <end position="206"/>
    </location>
</feature>
<dbReference type="GO" id="GO:0042802">
    <property type="term" value="F:identical protein binding"/>
    <property type="evidence" value="ECO:0007669"/>
    <property type="project" value="TreeGrafter"/>
</dbReference>
<organism evidence="2 3">
    <name type="scientific">Diplocloster agilis</name>
    <dbReference type="NCBI Taxonomy" id="2850323"/>
    <lineage>
        <taxon>Bacteria</taxon>
        <taxon>Bacillati</taxon>
        <taxon>Bacillota</taxon>
        <taxon>Clostridia</taxon>
        <taxon>Lachnospirales</taxon>
        <taxon>Lachnospiraceae</taxon>
        <taxon>Diplocloster</taxon>
    </lineage>
</organism>
<dbReference type="Proteomes" id="UP000712157">
    <property type="component" value="Unassembled WGS sequence"/>
</dbReference>
<proteinExistence type="predicted"/>
<dbReference type="PANTHER" id="PTHR40448:SF1">
    <property type="entry name" value="TWO-COMPONENT SENSOR HISTIDINE KINASE"/>
    <property type="match status" value="1"/>
</dbReference>
<dbReference type="PANTHER" id="PTHR40448">
    <property type="entry name" value="TWO-COMPONENT SENSOR HISTIDINE KINASE"/>
    <property type="match status" value="1"/>
</dbReference>
<keyword evidence="3" id="KW-1185">Reference proteome</keyword>
<dbReference type="AlphaFoldDB" id="A0A949NGB3"/>
<dbReference type="Gene3D" id="3.30.565.10">
    <property type="entry name" value="Histidine kinase-like ATPase, C-terminal domain"/>
    <property type="match status" value="1"/>
</dbReference>
<name>A0A949NGB3_9FIRM</name>
<dbReference type="Pfam" id="PF14501">
    <property type="entry name" value="HATPase_c_5"/>
    <property type="match status" value="1"/>
</dbReference>
<gene>
    <name evidence="2" type="ORF">KTH89_19160</name>
</gene>